<dbReference type="PANTHER" id="PTHR11092:SF0">
    <property type="entry name" value="EPIMERASE FAMILY PROTEIN SDR39U1"/>
    <property type="match status" value="1"/>
</dbReference>
<dbReference type="PANTHER" id="PTHR11092">
    <property type="entry name" value="SUGAR NUCLEOTIDE EPIMERASE RELATED"/>
    <property type="match status" value="1"/>
</dbReference>
<organism evidence="4 5">
    <name type="scientific">Saonia flava</name>
    <dbReference type="NCBI Taxonomy" id="523696"/>
    <lineage>
        <taxon>Bacteria</taxon>
        <taxon>Pseudomonadati</taxon>
        <taxon>Bacteroidota</taxon>
        <taxon>Flavobacteriia</taxon>
        <taxon>Flavobacteriales</taxon>
        <taxon>Flavobacteriaceae</taxon>
        <taxon>Saonia</taxon>
    </lineage>
</organism>
<evidence type="ECO:0008006" key="6">
    <source>
        <dbReference type="Google" id="ProtNLM"/>
    </source>
</evidence>
<dbReference type="Pfam" id="PF08338">
    <property type="entry name" value="DUF1731"/>
    <property type="match status" value="1"/>
</dbReference>
<dbReference type="SUPFAM" id="SSF51735">
    <property type="entry name" value="NAD(P)-binding Rossmann-fold domains"/>
    <property type="match status" value="1"/>
</dbReference>
<dbReference type="AlphaFoldDB" id="A0A846QXB9"/>
<protein>
    <recommendedName>
        <fullName evidence="6">TIGR01777 family protein</fullName>
    </recommendedName>
</protein>
<evidence type="ECO:0000259" key="2">
    <source>
        <dbReference type="Pfam" id="PF01370"/>
    </source>
</evidence>
<evidence type="ECO:0000256" key="1">
    <source>
        <dbReference type="ARBA" id="ARBA00009353"/>
    </source>
</evidence>
<reference evidence="4 5" key="1">
    <citation type="submission" date="2020-03" db="EMBL/GenBank/DDBJ databases">
        <title>Genomic Encyclopedia of Type Strains, Phase IV (KMG-IV): sequencing the most valuable type-strain genomes for metagenomic binning, comparative biology and taxonomic classification.</title>
        <authorList>
            <person name="Goeker M."/>
        </authorList>
    </citation>
    <scope>NUCLEOTIDE SEQUENCE [LARGE SCALE GENOMIC DNA]</scope>
    <source>
        <strain evidence="4 5">DSM 29762</strain>
    </source>
</reference>
<keyword evidence="5" id="KW-1185">Reference proteome</keyword>
<dbReference type="Proteomes" id="UP000590442">
    <property type="component" value="Unassembled WGS sequence"/>
</dbReference>
<dbReference type="RefSeq" id="WP_167963479.1">
    <property type="nucleotide sequence ID" value="NZ_JAATJJ010000001.1"/>
</dbReference>
<sequence length="300" mass="33616">MPKILVTGGTGLIGGHLIKKLLAENYSVSVLSRSKSSIEDIEFYQWNVRKGEVDINAVKSCDYIIHMAGANIAAKKWTQKRKEEIINSRTQSTQLLFDTVKKHNPKLKAFISASAVGYYGAITSDHIYNESDKAHDDFLGRTTQKWEEAADKFISLGIRVLKLRTGIVLAENSEALAKMTKPIKLNVGAALGSGKQYMPWIHIDDVCSAYINAIKEEKMNGAYNLVAPQHINNKDFTKLIASILKKPLWLPNIPSFMLRLLFGEMAKLFLFGSRVSSKKLLDTGFSFKYTKLEMALKKLL</sequence>
<dbReference type="InterPro" id="IPR013549">
    <property type="entry name" value="DUF1731"/>
</dbReference>
<accession>A0A846QXB9</accession>
<dbReference type="Pfam" id="PF01370">
    <property type="entry name" value="Epimerase"/>
    <property type="match status" value="1"/>
</dbReference>
<feature type="domain" description="DUF1731" evidence="3">
    <location>
        <begin position="253"/>
        <end position="299"/>
    </location>
</feature>
<comment type="similarity">
    <text evidence="1">Belongs to the NAD(P)-dependent epimerase/dehydratase family. SDR39U1 subfamily.</text>
</comment>
<evidence type="ECO:0000313" key="4">
    <source>
        <dbReference type="EMBL" id="NJB71580.1"/>
    </source>
</evidence>
<dbReference type="NCBIfam" id="TIGR01777">
    <property type="entry name" value="yfcH"/>
    <property type="match status" value="1"/>
</dbReference>
<dbReference type="Gene3D" id="3.40.50.720">
    <property type="entry name" value="NAD(P)-binding Rossmann-like Domain"/>
    <property type="match status" value="1"/>
</dbReference>
<evidence type="ECO:0000259" key="3">
    <source>
        <dbReference type="Pfam" id="PF08338"/>
    </source>
</evidence>
<dbReference type="InterPro" id="IPR001509">
    <property type="entry name" value="Epimerase_deHydtase"/>
</dbReference>
<feature type="domain" description="NAD-dependent epimerase/dehydratase" evidence="2">
    <location>
        <begin position="4"/>
        <end position="225"/>
    </location>
</feature>
<comment type="caution">
    <text evidence="4">The sequence shown here is derived from an EMBL/GenBank/DDBJ whole genome shotgun (WGS) entry which is preliminary data.</text>
</comment>
<dbReference type="InterPro" id="IPR036291">
    <property type="entry name" value="NAD(P)-bd_dom_sf"/>
</dbReference>
<name>A0A846QXB9_9FLAO</name>
<evidence type="ECO:0000313" key="5">
    <source>
        <dbReference type="Proteomes" id="UP000590442"/>
    </source>
</evidence>
<dbReference type="EMBL" id="JAATJJ010000001">
    <property type="protein sequence ID" value="NJB71580.1"/>
    <property type="molecule type" value="Genomic_DNA"/>
</dbReference>
<proteinExistence type="inferred from homology"/>
<gene>
    <name evidence="4" type="ORF">GGR42_002042</name>
</gene>
<dbReference type="InterPro" id="IPR010099">
    <property type="entry name" value="SDR39U1"/>
</dbReference>